<proteinExistence type="predicted"/>
<accession>A0A1G2T5F1</accession>
<name>A0A1G2T5F1_9BACT</name>
<sequence>MAKYDKRIKARLMRRKGISIIIIARELAVSKSSVSLWCRDITLTEEQSKKLERNKGISLTTGQRMGAETNRKKKNDAIKIADIFGKSIVNKVSKRELLLISAALYWCEGSKSESTSSFMFVNSDPDMILVMKKFLTGVMHIDPVDIVCAIQINRIHENRIRKVLIFWKKLLELKNSQMRKPYFINTKVNKVYENYENYYGVCRLLVRRGKYLKYKMLGLIKAFRNELLSG</sequence>
<comment type="caution">
    <text evidence="1">The sequence shown here is derived from an EMBL/GenBank/DDBJ whole genome shotgun (WGS) entry which is preliminary data.</text>
</comment>
<protein>
    <submittedName>
        <fullName evidence="1">Uncharacterized protein</fullName>
    </submittedName>
</protein>
<gene>
    <name evidence="1" type="ORF">A2665_02670</name>
</gene>
<dbReference type="AlphaFoldDB" id="A0A1G2T5F1"/>
<dbReference type="EMBL" id="MHVI01000005">
    <property type="protein sequence ID" value="OHA92515.1"/>
    <property type="molecule type" value="Genomic_DNA"/>
</dbReference>
<reference evidence="1 2" key="1">
    <citation type="journal article" date="2016" name="Nat. Commun.">
        <title>Thousands of microbial genomes shed light on interconnected biogeochemical processes in an aquifer system.</title>
        <authorList>
            <person name="Anantharaman K."/>
            <person name="Brown C.T."/>
            <person name="Hug L.A."/>
            <person name="Sharon I."/>
            <person name="Castelle C.J."/>
            <person name="Probst A.J."/>
            <person name="Thomas B.C."/>
            <person name="Singh A."/>
            <person name="Wilkins M.J."/>
            <person name="Karaoz U."/>
            <person name="Brodie E.L."/>
            <person name="Williams K.H."/>
            <person name="Hubbard S.S."/>
            <person name="Banfield J.F."/>
        </authorList>
    </citation>
    <scope>NUCLEOTIDE SEQUENCE [LARGE SCALE GENOMIC DNA]</scope>
</reference>
<dbReference type="Proteomes" id="UP000177746">
    <property type="component" value="Unassembled WGS sequence"/>
</dbReference>
<evidence type="ECO:0000313" key="2">
    <source>
        <dbReference type="Proteomes" id="UP000177746"/>
    </source>
</evidence>
<evidence type="ECO:0000313" key="1">
    <source>
        <dbReference type="EMBL" id="OHA92515.1"/>
    </source>
</evidence>
<organism evidence="1 2">
    <name type="scientific">Candidatus Zambryskibacteria bacterium RIFCSPHIGHO2_01_FULL_46_30</name>
    <dbReference type="NCBI Taxonomy" id="1802739"/>
    <lineage>
        <taxon>Bacteria</taxon>
        <taxon>Candidatus Zambryskiibacteriota</taxon>
    </lineage>
</organism>